<evidence type="ECO:0000313" key="2">
    <source>
        <dbReference type="Proteomes" id="UP000269374"/>
    </source>
</evidence>
<sequence length="140" mass="16605">MNNSEKKIDKDNLVFQIAKIGRLRGINGKFISSSSKYNKEALNFLYEFTRISLQYFVESEKLSPVVYQIASNALTKVKDDMERTVEVIKYLEEWINKISAPEALRNFSEVDKYFFEVYTYDIYMKDLDVGEVYMNLRKYK</sequence>
<dbReference type="RefSeq" id="WP_120771238.1">
    <property type="nucleotide sequence ID" value="NZ_CP032627.1"/>
</dbReference>
<name>A0A387BG81_9LACT</name>
<proteinExistence type="predicted"/>
<organism evidence="1 2">
    <name type="scientific">Lactococcus allomyrinae</name>
    <dbReference type="NCBI Taxonomy" id="2419773"/>
    <lineage>
        <taxon>Bacteria</taxon>
        <taxon>Bacillati</taxon>
        <taxon>Bacillota</taxon>
        <taxon>Bacilli</taxon>
        <taxon>Lactobacillales</taxon>
        <taxon>Streptococcaceae</taxon>
        <taxon>Lactococcus</taxon>
    </lineage>
</organism>
<evidence type="ECO:0000313" key="1">
    <source>
        <dbReference type="EMBL" id="AYF99849.1"/>
    </source>
</evidence>
<accession>A0A387BG81</accession>
<dbReference type="AlphaFoldDB" id="A0A387BG81"/>
<gene>
    <name evidence="1" type="ORF">D7I46_01370</name>
</gene>
<reference evidence="1 2" key="1">
    <citation type="submission" date="2018-09" db="EMBL/GenBank/DDBJ databases">
        <title>Genome sequencing of strain 1JSPR-7.</title>
        <authorList>
            <person name="Heo J."/>
            <person name="Kim S.-J."/>
            <person name="Kwon S.-W."/>
        </authorList>
    </citation>
    <scope>NUCLEOTIDE SEQUENCE [LARGE SCALE GENOMIC DNA]</scope>
    <source>
        <strain evidence="1 2">1JSPR-7</strain>
    </source>
</reference>
<protein>
    <submittedName>
        <fullName evidence="1">Uncharacterized protein</fullName>
    </submittedName>
</protein>
<dbReference type="EMBL" id="CP032627">
    <property type="protein sequence ID" value="AYF99849.1"/>
    <property type="molecule type" value="Genomic_DNA"/>
</dbReference>
<keyword evidence="2" id="KW-1185">Reference proteome</keyword>
<dbReference type="Proteomes" id="UP000269374">
    <property type="component" value="Chromosome"/>
</dbReference>
<dbReference type="KEGG" id="lact:D7I46_01370"/>